<dbReference type="EMBL" id="CP107567">
    <property type="protein sequence ID" value="UYQ64521.1"/>
    <property type="molecule type" value="Genomic_DNA"/>
</dbReference>
<evidence type="ECO:0000256" key="1">
    <source>
        <dbReference type="ARBA" id="ARBA00006464"/>
    </source>
</evidence>
<feature type="domain" description="Bacterial sugar transferase" evidence="3">
    <location>
        <begin position="70"/>
        <end position="256"/>
    </location>
</feature>
<accession>A0ABY6ICD1</accession>
<reference evidence="4" key="1">
    <citation type="submission" date="2022-10" db="EMBL/GenBank/DDBJ databases">
        <title>Cytochrome P450 Catalyzes Benzene Ring Formation in the Biosynthesis of Trialkyl-Substituted Aromatic Polyketides.</title>
        <authorList>
            <person name="Zhao E."/>
            <person name="Ge H."/>
        </authorList>
    </citation>
    <scope>NUCLEOTIDE SEQUENCE</scope>
    <source>
        <strain evidence="4">NA0869</strain>
    </source>
</reference>
<dbReference type="InterPro" id="IPR003362">
    <property type="entry name" value="Bact_transf"/>
</dbReference>
<dbReference type="PANTHER" id="PTHR30576">
    <property type="entry name" value="COLANIC BIOSYNTHESIS UDP-GLUCOSE LIPID CARRIER TRANSFERASE"/>
    <property type="match status" value="1"/>
</dbReference>
<sequence length="262" mass="29336">MLKLRLMSCFHPLVSYLLIGDLEREYDIESDRFSPILPTKGYGMLVSAGEMSHDRQPLDRQAAWGGLAAKRVIDLMGASVLLLVLAPVLLAAAVAVKVDTAGPVLFRQRRTGWQGEEFHVLKLRTMRVGAERMRGAVAARNEADGHLFKIRDDPRVTAVGRWLRRFSLDELPQLINVLNGQMSLVGPRPLPVEDSSFTGKARRRLQVRPGLTGLWQISGRSDLAWEDALRLDLEYVDTWSIRLDLAILFRTLPAVLRGNGAY</sequence>
<dbReference type="PANTHER" id="PTHR30576:SF10">
    <property type="entry name" value="SLL5057 PROTEIN"/>
    <property type="match status" value="1"/>
</dbReference>
<evidence type="ECO:0000313" key="5">
    <source>
        <dbReference type="Proteomes" id="UP001163878"/>
    </source>
</evidence>
<gene>
    <name evidence="4" type="ORF">OGH68_25700</name>
</gene>
<keyword evidence="2" id="KW-0812">Transmembrane</keyword>
<dbReference type="Pfam" id="PF02397">
    <property type="entry name" value="Bac_transf"/>
    <property type="match status" value="1"/>
</dbReference>
<keyword evidence="2" id="KW-1133">Transmembrane helix</keyword>
<keyword evidence="5" id="KW-1185">Reference proteome</keyword>
<feature type="transmembrane region" description="Helical" evidence="2">
    <location>
        <begin position="75"/>
        <end position="96"/>
    </location>
</feature>
<evidence type="ECO:0000256" key="2">
    <source>
        <dbReference type="SAM" id="Phobius"/>
    </source>
</evidence>
<dbReference type="RefSeq" id="WP_264247338.1">
    <property type="nucleotide sequence ID" value="NZ_CP107567.1"/>
</dbReference>
<evidence type="ECO:0000313" key="4">
    <source>
        <dbReference type="EMBL" id="UYQ64521.1"/>
    </source>
</evidence>
<dbReference type="GO" id="GO:0016740">
    <property type="term" value="F:transferase activity"/>
    <property type="evidence" value="ECO:0007669"/>
    <property type="project" value="UniProtKB-KW"/>
</dbReference>
<evidence type="ECO:0000259" key="3">
    <source>
        <dbReference type="Pfam" id="PF02397"/>
    </source>
</evidence>
<dbReference type="Proteomes" id="UP001163878">
    <property type="component" value="Chromosome"/>
</dbReference>
<comment type="similarity">
    <text evidence="1">Belongs to the bacterial sugar transferase family.</text>
</comment>
<protein>
    <submittedName>
        <fullName evidence="4">Sugar transferase</fullName>
    </submittedName>
</protein>
<organism evidence="4 5">
    <name type="scientific">Streptomyces peucetius</name>
    <dbReference type="NCBI Taxonomy" id="1950"/>
    <lineage>
        <taxon>Bacteria</taxon>
        <taxon>Bacillati</taxon>
        <taxon>Actinomycetota</taxon>
        <taxon>Actinomycetes</taxon>
        <taxon>Kitasatosporales</taxon>
        <taxon>Streptomycetaceae</taxon>
        <taxon>Streptomyces</taxon>
    </lineage>
</organism>
<proteinExistence type="inferred from homology"/>
<keyword evidence="2" id="KW-0472">Membrane</keyword>
<name>A0ABY6ICD1_STRPE</name>
<keyword evidence="4" id="KW-0808">Transferase</keyword>